<dbReference type="InParanoid" id="J9DLF5"/>
<accession>J9DLF5</accession>
<dbReference type="EMBL" id="AFBI03000084">
    <property type="protein sequence ID" value="EJW02192.1"/>
    <property type="molecule type" value="Genomic_DNA"/>
</dbReference>
<reference evidence="2" key="2">
    <citation type="submission" date="2015-07" db="EMBL/GenBank/DDBJ databases">
        <title>Contrasting host-pathogen interactions and genome evolution in two generalist and specialist microsporidian pathogens of mosquitoes.</title>
        <authorList>
            <consortium name="The Broad Institute Genomics Platform"/>
            <consortium name="The Broad Institute Genome Sequencing Center for Infectious Disease"/>
            <person name="Cuomo C.A."/>
            <person name="Sanscrainte N.D."/>
            <person name="Goldberg J.M."/>
            <person name="Heiman D."/>
            <person name="Young S."/>
            <person name="Zeng Q."/>
            <person name="Becnel J.J."/>
            <person name="Birren B.W."/>
        </authorList>
    </citation>
    <scope>NUCLEOTIDE SEQUENCE [LARGE SCALE GENOMIC DNA]</scope>
    <source>
        <strain evidence="2">USNM 41457</strain>
    </source>
</reference>
<dbReference type="HOGENOM" id="CLU_1245337_0_0_1"/>
<evidence type="ECO:0000313" key="2">
    <source>
        <dbReference type="Proteomes" id="UP000003163"/>
    </source>
</evidence>
<proteinExistence type="predicted"/>
<comment type="caution">
    <text evidence="1">The sequence shown here is derived from an EMBL/GenBank/DDBJ whole genome shotgun (WGS) entry which is preliminary data.</text>
</comment>
<keyword evidence="2" id="KW-1185">Reference proteome</keyword>
<organism evidence="1 2">
    <name type="scientific">Edhazardia aedis (strain USNM 41457)</name>
    <name type="common">Microsporidian parasite</name>
    <dbReference type="NCBI Taxonomy" id="1003232"/>
    <lineage>
        <taxon>Eukaryota</taxon>
        <taxon>Fungi</taxon>
        <taxon>Fungi incertae sedis</taxon>
        <taxon>Microsporidia</taxon>
        <taxon>Edhazardia</taxon>
    </lineage>
</organism>
<name>J9DLF5_EDHAE</name>
<protein>
    <submittedName>
        <fullName evidence="1">Uncharacterized protein</fullName>
    </submittedName>
</protein>
<dbReference type="VEuPathDB" id="MicrosporidiaDB:EDEG_03368"/>
<dbReference type="Proteomes" id="UP000003163">
    <property type="component" value="Unassembled WGS sequence"/>
</dbReference>
<dbReference type="AlphaFoldDB" id="J9DLF5"/>
<sequence length="222" mass="25512">MSTEEQVYKDLLISYFKFEINKQELIEKTRSLNIPTEKFNNYILSILRNSINHEKKLTNVSEVKKSVYSDYSINALNLGKMLTDSYMKNVQECLKSRVKGNEELNTGVESSHDNQIAISGDCSFLTPYYRSKMINPSIISYRLKKICAGFNMQVTDYSNCLNFGVPDLLSDICIYFVKNVVDACRNAAGAVDEDLLIQKLRKTFPSIDYLHDYDDIIQENCD</sequence>
<evidence type="ECO:0000313" key="1">
    <source>
        <dbReference type="EMBL" id="EJW02192.1"/>
    </source>
</evidence>
<reference evidence="1 2" key="1">
    <citation type="submission" date="2011-08" db="EMBL/GenBank/DDBJ databases">
        <authorList>
            <person name="Liu Z.J."/>
            <person name="Shi F.L."/>
            <person name="Lu J.Q."/>
            <person name="Li M."/>
            <person name="Wang Z.L."/>
        </authorList>
    </citation>
    <scope>NUCLEOTIDE SEQUENCE [LARGE SCALE GENOMIC DNA]</scope>
    <source>
        <strain evidence="1 2">USNM 41457</strain>
    </source>
</reference>
<gene>
    <name evidence="1" type="ORF">EDEG_03368</name>
</gene>